<proteinExistence type="predicted"/>
<dbReference type="Gene3D" id="3.40.1350.10">
    <property type="match status" value="1"/>
</dbReference>
<dbReference type="EMBL" id="PFNG01000224">
    <property type="protein sequence ID" value="PIZ35840.1"/>
    <property type="molecule type" value="Genomic_DNA"/>
</dbReference>
<name>A0A2M7T5W3_9ACTN</name>
<feature type="region of interest" description="Disordered" evidence="1">
    <location>
        <begin position="123"/>
        <end position="143"/>
    </location>
</feature>
<accession>A0A2M7T5W3</accession>
<evidence type="ECO:0000313" key="2">
    <source>
        <dbReference type="EMBL" id="PIZ35840.1"/>
    </source>
</evidence>
<sequence length="162" mass="18705">MPKRTHKNGKGILFGNSGEYFVMAELLRRGINAALITRNAPEYDILATSDNSAVKIRVKTKTEPHDTWQWNAKKDGTLFHNVDDSDFSILVHLPEIEAMPRYYIMPTERLDLKIKEKRVDWLSKPGRDGKPHDPNKRHRTISEKNDSAFLEPFNNAWHILGL</sequence>
<evidence type="ECO:0000313" key="3">
    <source>
        <dbReference type="Proteomes" id="UP000230956"/>
    </source>
</evidence>
<reference evidence="3" key="1">
    <citation type="submission" date="2017-09" db="EMBL/GenBank/DDBJ databases">
        <title>Depth-based differentiation of microbial function through sediment-hosted aquifers and enrichment of novel symbionts in the deep terrestrial subsurface.</title>
        <authorList>
            <person name="Probst A.J."/>
            <person name="Ladd B."/>
            <person name="Jarett J.K."/>
            <person name="Geller-Mcgrath D.E."/>
            <person name="Sieber C.M.K."/>
            <person name="Emerson J.B."/>
            <person name="Anantharaman K."/>
            <person name="Thomas B.C."/>
            <person name="Malmstrom R."/>
            <person name="Stieglmeier M."/>
            <person name="Klingl A."/>
            <person name="Woyke T."/>
            <person name="Ryan C.M."/>
            <person name="Banfield J.F."/>
        </authorList>
    </citation>
    <scope>NUCLEOTIDE SEQUENCE [LARGE SCALE GENOMIC DNA]</scope>
</reference>
<protein>
    <recommendedName>
        <fullName evidence="4">PD(D/E)XK endonuclease domain-containing protein</fullName>
    </recommendedName>
</protein>
<gene>
    <name evidence="2" type="ORF">COY37_09640</name>
</gene>
<evidence type="ECO:0000256" key="1">
    <source>
        <dbReference type="SAM" id="MobiDB-lite"/>
    </source>
</evidence>
<comment type="caution">
    <text evidence="2">The sequence shown here is derived from an EMBL/GenBank/DDBJ whole genome shotgun (WGS) entry which is preliminary data.</text>
</comment>
<dbReference type="Proteomes" id="UP000230956">
    <property type="component" value="Unassembled WGS sequence"/>
</dbReference>
<dbReference type="AlphaFoldDB" id="A0A2M7T5W3"/>
<dbReference type="RefSeq" id="WP_286677895.1">
    <property type="nucleotide sequence ID" value="NZ_MNXI01000044.1"/>
</dbReference>
<dbReference type="GO" id="GO:0003676">
    <property type="term" value="F:nucleic acid binding"/>
    <property type="evidence" value="ECO:0007669"/>
    <property type="project" value="InterPro"/>
</dbReference>
<evidence type="ECO:0008006" key="4">
    <source>
        <dbReference type="Google" id="ProtNLM"/>
    </source>
</evidence>
<organism evidence="2 3">
    <name type="scientific">Candidatus Aquicultor secundus</name>
    <dbReference type="NCBI Taxonomy" id="1973895"/>
    <lineage>
        <taxon>Bacteria</taxon>
        <taxon>Bacillati</taxon>
        <taxon>Actinomycetota</taxon>
        <taxon>Candidatus Aquicultoria</taxon>
        <taxon>Candidatus Aquicultorales</taxon>
        <taxon>Candidatus Aquicultoraceae</taxon>
        <taxon>Candidatus Aquicultor</taxon>
    </lineage>
</organism>
<dbReference type="InterPro" id="IPR011856">
    <property type="entry name" value="tRNA_endonuc-like_dom_sf"/>
</dbReference>